<evidence type="ECO:0000256" key="8">
    <source>
        <dbReference type="ARBA" id="ARBA00039381"/>
    </source>
</evidence>
<dbReference type="PANTHER" id="PTHR32196:SF71">
    <property type="entry name" value="AUTOINDUCER 2 IMPORT SYSTEM PERMEASE PROTEIN LSRD"/>
    <property type="match status" value="1"/>
</dbReference>
<evidence type="ECO:0000313" key="10">
    <source>
        <dbReference type="EMBL" id="TET63052.1"/>
    </source>
</evidence>
<feature type="transmembrane region" description="Helical" evidence="9">
    <location>
        <begin position="104"/>
        <end position="126"/>
    </location>
</feature>
<dbReference type="GO" id="GO:0005886">
    <property type="term" value="C:plasma membrane"/>
    <property type="evidence" value="ECO:0007669"/>
    <property type="project" value="UniProtKB-SubCell"/>
</dbReference>
<evidence type="ECO:0000313" key="11">
    <source>
        <dbReference type="Proteomes" id="UP000319130"/>
    </source>
</evidence>
<dbReference type="AlphaFoldDB" id="A0A523W7R5"/>
<feature type="transmembrane region" description="Helical" evidence="9">
    <location>
        <begin position="27"/>
        <end position="48"/>
    </location>
</feature>
<dbReference type="CDD" id="cd06579">
    <property type="entry name" value="TM_PBP1_transp_AraH_like"/>
    <property type="match status" value="1"/>
</dbReference>
<feature type="transmembrane region" description="Helical" evidence="9">
    <location>
        <begin position="173"/>
        <end position="195"/>
    </location>
</feature>
<evidence type="ECO:0000256" key="2">
    <source>
        <dbReference type="ARBA" id="ARBA00022448"/>
    </source>
</evidence>
<keyword evidence="7 9" id="KW-0472">Membrane</keyword>
<dbReference type="InterPro" id="IPR001851">
    <property type="entry name" value="ABC_transp_permease"/>
</dbReference>
<organism evidence="10 11">
    <name type="scientific">Aerophobetes bacterium</name>
    <dbReference type="NCBI Taxonomy" id="2030807"/>
    <lineage>
        <taxon>Bacteria</taxon>
        <taxon>Candidatus Aerophobota</taxon>
    </lineage>
</organism>
<proteinExistence type="predicted"/>
<evidence type="ECO:0000256" key="7">
    <source>
        <dbReference type="ARBA" id="ARBA00023136"/>
    </source>
</evidence>
<gene>
    <name evidence="10" type="ORF">E3J48_03150</name>
</gene>
<reference evidence="10 11" key="1">
    <citation type="submission" date="2019-03" db="EMBL/GenBank/DDBJ databases">
        <title>Metabolic potential of uncultured bacteria and archaea associated with petroleum seepage in deep-sea sediments.</title>
        <authorList>
            <person name="Dong X."/>
            <person name="Hubert C."/>
        </authorList>
    </citation>
    <scope>NUCLEOTIDE SEQUENCE [LARGE SCALE GENOMIC DNA]</scope>
    <source>
        <strain evidence="10">E29_bin52</strain>
    </source>
</reference>
<dbReference type="Pfam" id="PF02653">
    <property type="entry name" value="BPD_transp_2"/>
    <property type="match status" value="1"/>
</dbReference>
<keyword evidence="5 9" id="KW-0812">Transmembrane</keyword>
<sequence>MRSLSQRKVRDEALLEGARLAELVQRLGVYFALLLLVAISGVLSPPSVTPSHLLNVTRQASALGIVGIGQTFVIMTQGIDLSVGANLTLIEILTAGMILGRGEMVLPVAILCLGVGAFIGLVNGLGVTKLKLSPFVMTLCMMSVLTGVYLLYCGGSPRGKIPDSLRFIGAGRIGGVFPAAIIVWLAVIALAFIVLRYTTFGRYIYSTGGNPRASYLSGVNVDRVVIIAYVISGVCSALAGVLLAGYIGTGSLTVGKGYDLNSIAAVIMGGTTFTGGRGGVVGTVGGALVITILFSLLTMLGIPHSGKLMAQGLIIIGIVSLYAKRR</sequence>
<evidence type="ECO:0000256" key="6">
    <source>
        <dbReference type="ARBA" id="ARBA00022989"/>
    </source>
</evidence>
<comment type="caution">
    <text evidence="10">The sequence shown here is derived from an EMBL/GenBank/DDBJ whole genome shotgun (WGS) entry which is preliminary data.</text>
</comment>
<keyword evidence="3" id="KW-1003">Cell membrane</keyword>
<evidence type="ECO:0000256" key="5">
    <source>
        <dbReference type="ARBA" id="ARBA00022692"/>
    </source>
</evidence>
<feature type="transmembrane region" description="Helical" evidence="9">
    <location>
        <begin position="278"/>
        <end position="302"/>
    </location>
</feature>
<evidence type="ECO:0000256" key="4">
    <source>
        <dbReference type="ARBA" id="ARBA00022519"/>
    </source>
</evidence>
<keyword evidence="2" id="KW-0813">Transport</keyword>
<keyword evidence="6 9" id="KW-1133">Transmembrane helix</keyword>
<protein>
    <recommendedName>
        <fullName evidence="8">Autoinducer 2 import system permease protein LsrD</fullName>
    </recommendedName>
</protein>
<dbReference type="EMBL" id="SOIZ01000132">
    <property type="protein sequence ID" value="TET63052.1"/>
    <property type="molecule type" value="Genomic_DNA"/>
</dbReference>
<accession>A0A523W7R5</accession>
<evidence type="ECO:0000256" key="1">
    <source>
        <dbReference type="ARBA" id="ARBA00004651"/>
    </source>
</evidence>
<comment type="subcellular location">
    <subcellularLocation>
        <location evidence="1">Cell membrane</location>
        <topology evidence="1">Multi-pass membrane protein</topology>
    </subcellularLocation>
</comment>
<dbReference type="GO" id="GO:0022857">
    <property type="term" value="F:transmembrane transporter activity"/>
    <property type="evidence" value="ECO:0007669"/>
    <property type="project" value="InterPro"/>
</dbReference>
<evidence type="ECO:0000256" key="3">
    <source>
        <dbReference type="ARBA" id="ARBA00022475"/>
    </source>
</evidence>
<dbReference type="PANTHER" id="PTHR32196">
    <property type="entry name" value="ABC TRANSPORTER PERMEASE PROTEIN YPHD-RELATED-RELATED"/>
    <property type="match status" value="1"/>
</dbReference>
<feature type="transmembrane region" description="Helical" evidence="9">
    <location>
        <begin position="224"/>
        <end position="247"/>
    </location>
</feature>
<dbReference type="Proteomes" id="UP000319130">
    <property type="component" value="Unassembled WGS sequence"/>
</dbReference>
<keyword evidence="4" id="KW-0997">Cell inner membrane</keyword>
<evidence type="ECO:0000256" key="9">
    <source>
        <dbReference type="SAM" id="Phobius"/>
    </source>
</evidence>
<feature type="transmembrane region" description="Helical" evidence="9">
    <location>
        <begin position="132"/>
        <end position="152"/>
    </location>
</feature>
<name>A0A523W7R5_UNCAE</name>